<dbReference type="Proteomes" id="UP000524535">
    <property type="component" value="Unassembled WGS sequence"/>
</dbReference>
<dbReference type="CDD" id="cd10928">
    <property type="entry name" value="CE4_u4"/>
    <property type="match status" value="1"/>
</dbReference>
<protein>
    <submittedName>
        <fullName evidence="2">Peptidoglycan/xylan/chitin deacetylase (PgdA/CDA1 family)</fullName>
    </submittedName>
</protein>
<dbReference type="Gene3D" id="3.20.20.370">
    <property type="entry name" value="Glycoside hydrolase/deacetylase"/>
    <property type="match status" value="1"/>
</dbReference>
<name>A0A7W6TG49_9HYPH</name>
<dbReference type="InterPro" id="IPR011330">
    <property type="entry name" value="Glyco_hydro/deAcase_b/a-brl"/>
</dbReference>
<dbReference type="SUPFAM" id="SSF88713">
    <property type="entry name" value="Glycoside hydrolase/deacetylase"/>
    <property type="match status" value="1"/>
</dbReference>
<sequence>MSRQQFLDTLNAYAEDGRTVQLWLRDDDAIAPTAALSRLLDLSKRWNAPMTIAAIPADAKIELARLLIDLPLISVAVHGWDHTNHAPASEKKQELGLHRGEEAVLARLAEGLERIAGLFGDRAVPLLVPPWNRIAPALLGHLPSLGYVALSVFGPEREETPVKLVNTHVDIIDWKGTRGGRPMDILYAEASAHLGTGNTQSTNLGVLTHHLVHDDAAWDFLDDFFALTAGHPACQWVPVSALMHAR</sequence>
<dbReference type="Proteomes" id="UP000520770">
    <property type="component" value="Unassembled WGS sequence"/>
</dbReference>
<dbReference type="AlphaFoldDB" id="A0A7W6TG49"/>
<evidence type="ECO:0000313" key="1">
    <source>
        <dbReference type="EMBL" id="MBB4349050.1"/>
    </source>
</evidence>
<dbReference type="EMBL" id="JACIGY010000004">
    <property type="protein sequence ID" value="MBB4412729.1"/>
    <property type="molecule type" value="Genomic_DNA"/>
</dbReference>
<accession>A0A7W6TG49</accession>
<dbReference type="GO" id="GO:0005975">
    <property type="term" value="P:carbohydrate metabolic process"/>
    <property type="evidence" value="ECO:0007669"/>
    <property type="project" value="InterPro"/>
</dbReference>
<comment type="caution">
    <text evidence="2">The sequence shown here is derived from an EMBL/GenBank/DDBJ whole genome shotgun (WGS) entry which is preliminary data.</text>
</comment>
<dbReference type="InterPro" id="IPR049591">
    <property type="entry name" value="CE4_u4-like"/>
</dbReference>
<dbReference type="RefSeq" id="WP_183823794.1">
    <property type="nucleotide sequence ID" value="NZ_JACIGW010000002.1"/>
</dbReference>
<proteinExistence type="predicted"/>
<evidence type="ECO:0000313" key="5">
    <source>
        <dbReference type="Proteomes" id="UP000524535"/>
    </source>
</evidence>
<organism evidence="2 5">
    <name type="scientific">Aliirhizobium cellulosilyticum</name>
    <dbReference type="NCBI Taxonomy" id="393664"/>
    <lineage>
        <taxon>Bacteria</taxon>
        <taxon>Pseudomonadati</taxon>
        <taxon>Pseudomonadota</taxon>
        <taxon>Alphaproteobacteria</taxon>
        <taxon>Hyphomicrobiales</taxon>
        <taxon>Rhizobiaceae</taxon>
        <taxon>Aliirhizobium</taxon>
    </lineage>
</organism>
<evidence type="ECO:0000313" key="4">
    <source>
        <dbReference type="Proteomes" id="UP000520770"/>
    </source>
</evidence>
<dbReference type="EMBL" id="JACIGW010000002">
    <property type="protein sequence ID" value="MBB4349050.1"/>
    <property type="molecule type" value="Genomic_DNA"/>
</dbReference>
<reference evidence="4 5" key="1">
    <citation type="submission" date="2020-08" db="EMBL/GenBank/DDBJ databases">
        <title>Genomic Encyclopedia of Type Strains, Phase IV (KMG-V): Genome sequencing to study the core and pangenomes of soil and plant-associated prokaryotes.</title>
        <authorList>
            <person name="Whitman W."/>
        </authorList>
    </citation>
    <scope>NUCLEOTIDE SEQUENCE [LARGE SCALE GENOMIC DNA]</scope>
    <source>
        <strain evidence="2 5">SEMIA 444</strain>
        <strain evidence="1 4">SEMIA 448</strain>
        <strain evidence="3 6">SEMIA 452</strain>
    </source>
</reference>
<gene>
    <name evidence="2" type="ORF">GGE31_003243</name>
    <name evidence="1" type="ORF">GGE33_002792</name>
    <name evidence="3" type="ORF">GGE35_003184</name>
</gene>
<evidence type="ECO:0000313" key="2">
    <source>
        <dbReference type="EMBL" id="MBB4412729.1"/>
    </source>
</evidence>
<dbReference type="Proteomes" id="UP000576087">
    <property type="component" value="Unassembled WGS sequence"/>
</dbReference>
<keyword evidence="5" id="KW-1185">Reference proteome</keyword>
<dbReference type="EMBL" id="JACIHM010000004">
    <property type="protein sequence ID" value="MBB4447361.1"/>
    <property type="molecule type" value="Genomic_DNA"/>
</dbReference>
<evidence type="ECO:0000313" key="3">
    <source>
        <dbReference type="EMBL" id="MBB4447361.1"/>
    </source>
</evidence>
<evidence type="ECO:0000313" key="6">
    <source>
        <dbReference type="Proteomes" id="UP000576087"/>
    </source>
</evidence>